<evidence type="ECO:0000256" key="2">
    <source>
        <dbReference type="ARBA" id="ARBA00022475"/>
    </source>
</evidence>
<dbReference type="GO" id="GO:0005886">
    <property type="term" value="C:plasma membrane"/>
    <property type="evidence" value="ECO:0007669"/>
    <property type="project" value="UniProtKB-SubCell"/>
</dbReference>
<sequence>MRRPGIGTVRPEAGNFVLGSARTVIWNLFLIGVGSILVAIAINGVLIPHHFLSGGLAGVVLGINYMFPQIPVSVCYFALNIPIFIAGWKFVGKRFFWYSVIGMLALTAALEWVQITLPVHDNILAAILGGIIMGVGSGGMLQSRGSGGGLDIVSVVLLNRFSIGVGNTYLGANIIILTIATFMVSLDATLYTLIYMFVGSKVIDLVLTGLSRRKVLLIISPEWKKISREILRKVNRGVTHLQGQGGYTGREEKVLYTVVTMRELSRVKNVIRQIDPNAFVVINNTQEVMGQRIGNQPHW</sequence>
<evidence type="ECO:0000256" key="6">
    <source>
        <dbReference type="SAM" id="Phobius"/>
    </source>
</evidence>
<dbReference type="EMBL" id="BEXT01000001">
    <property type="protein sequence ID" value="GBC60992.1"/>
    <property type="molecule type" value="Genomic_DNA"/>
</dbReference>
<evidence type="ECO:0000313" key="9">
    <source>
        <dbReference type="Proteomes" id="UP000288096"/>
    </source>
</evidence>
<dbReference type="InterPro" id="IPR019264">
    <property type="entry name" value="DUF2179"/>
</dbReference>
<proteinExistence type="predicted"/>
<keyword evidence="3 6" id="KW-0812">Transmembrane</keyword>
<feature type="transmembrane region" description="Helical" evidence="6">
    <location>
        <begin position="95"/>
        <end position="117"/>
    </location>
</feature>
<keyword evidence="2" id="KW-1003">Cell membrane</keyword>
<dbReference type="InterPro" id="IPR015867">
    <property type="entry name" value="N-reg_PII/ATP_PRibTrfase_C"/>
</dbReference>
<feature type="domain" description="DUF2179" evidence="7">
    <location>
        <begin position="236"/>
        <end position="290"/>
    </location>
</feature>
<gene>
    <name evidence="8" type="ORF">DENIS_1952</name>
</gene>
<dbReference type="Gene3D" id="3.30.70.120">
    <property type="match status" value="1"/>
</dbReference>
<dbReference type="CDD" id="cd16380">
    <property type="entry name" value="YitT_C"/>
    <property type="match status" value="1"/>
</dbReference>
<feature type="transmembrane region" description="Helical" evidence="6">
    <location>
        <begin position="123"/>
        <end position="141"/>
    </location>
</feature>
<keyword evidence="4 6" id="KW-1133">Transmembrane helix</keyword>
<dbReference type="InterPro" id="IPR003740">
    <property type="entry name" value="YitT"/>
</dbReference>
<reference evidence="9" key="1">
    <citation type="submission" date="2017-11" db="EMBL/GenBank/DDBJ databases">
        <authorList>
            <person name="Watanabe M."/>
            <person name="Kojima H."/>
        </authorList>
    </citation>
    <scope>NUCLEOTIDE SEQUENCE [LARGE SCALE GENOMIC DNA]</scope>
    <source>
        <strain evidence="9">Tokyo 01</strain>
    </source>
</reference>
<keyword evidence="5 6" id="KW-0472">Membrane</keyword>
<protein>
    <submittedName>
        <fullName evidence="8">YitT family protein</fullName>
    </submittedName>
</protein>
<name>A0A401FVI9_9BACT</name>
<reference evidence="9" key="2">
    <citation type="submission" date="2019-01" db="EMBL/GenBank/DDBJ databases">
        <title>Genome sequence of Desulfonema ishimotonii strain Tokyo 01.</title>
        <authorList>
            <person name="Fukui M."/>
        </authorList>
    </citation>
    <scope>NUCLEOTIDE SEQUENCE [LARGE SCALE GENOMIC DNA]</scope>
    <source>
        <strain evidence="9">Tokyo 01</strain>
    </source>
</reference>
<evidence type="ECO:0000256" key="1">
    <source>
        <dbReference type="ARBA" id="ARBA00004651"/>
    </source>
</evidence>
<evidence type="ECO:0000256" key="5">
    <source>
        <dbReference type="ARBA" id="ARBA00023136"/>
    </source>
</evidence>
<organism evidence="8 9">
    <name type="scientific">Desulfonema ishimotonii</name>
    <dbReference type="NCBI Taxonomy" id="45657"/>
    <lineage>
        <taxon>Bacteria</taxon>
        <taxon>Pseudomonadati</taxon>
        <taxon>Thermodesulfobacteriota</taxon>
        <taxon>Desulfobacteria</taxon>
        <taxon>Desulfobacterales</taxon>
        <taxon>Desulfococcaceae</taxon>
        <taxon>Desulfonema</taxon>
    </lineage>
</organism>
<evidence type="ECO:0000256" key="3">
    <source>
        <dbReference type="ARBA" id="ARBA00022692"/>
    </source>
</evidence>
<evidence type="ECO:0000259" key="7">
    <source>
        <dbReference type="Pfam" id="PF10035"/>
    </source>
</evidence>
<dbReference type="Pfam" id="PF02588">
    <property type="entry name" value="YitT_membrane"/>
    <property type="match status" value="1"/>
</dbReference>
<keyword evidence="9" id="KW-1185">Reference proteome</keyword>
<feature type="transmembrane region" description="Helical" evidence="6">
    <location>
        <begin position="190"/>
        <end position="210"/>
    </location>
</feature>
<dbReference type="PANTHER" id="PTHR33545:SF5">
    <property type="entry name" value="UPF0750 MEMBRANE PROTEIN YITT"/>
    <property type="match status" value="1"/>
</dbReference>
<dbReference type="PANTHER" id="PTHR33545">
    <property type="entry name" value="UPF0750 MEMBRANE PROTEIN YITT-RELATED"/>
    <property type="match status" value="1"/>
</dbReference>
<comment type="subcellular location">
    <subcellularLocation>
        <location evidence="1">Cell membrane</location>
        <topology evidence="1">Multi-pass membrane protein</topology>
    </subcellularLocation>
</comment>
<accession>A0A401FVI9</accession>
<evidence type="ECO:0000256" key="4">
    <source>
        <dbReference type="ARBA" id="ARBA00022989"/>
    </source>
</evidence>
<evidence type="ECO:0000313" key="8">
    <source>
        <dbReference type="EMBL" id="GBC60992.1"/>
    </source>
</evidence>
<feature type="transmembrane region" description="Helical" evidence="6">
    <location>
        <begin position="66"/>
        <end position="88"/>
    </location>
</feature>
<comment type="caution">
    <text evidence="8">The sequence shown here is derived from an EMBL/GenBank/DDBJ whole genome shotgun (WGS) entry which is preliminary data.</text>
</comment>
<dbReference type="Pfam" id="PF10035">
    <property type="entry name" value="DUF2179"/>
    <property type="match status" value="1"/>
</dbReference>
<dbReference type="InterPro" id="IPR051461">
    <property type="entry name" value="UPF0750_membrane"/>
</dbReference>
<feature type="transmembrane region" description="Helical" evidence="6">
    <location>
        <begin position="24"/>
        <end position="46"/>
    </location>
</feature>
<dbReference type="AlphaFoldDB" id="A0A401FVI9"/>
<dbReference type="Proteomes" id="UP000288096">
    <property type="component" value="Unassembled WGS sequence"/>
</dbReference>
<dbReference type="OrthoDB" id="5401948at2"/>
<dbReference type="PIRSF" id="PIRSF006483">
    <property type="entry name" value="Membrane_protein_YitT"/>
    <property type="match status" value="1"/>
</dbReference>
<feature type="transmembrane region" description="Helical" evidence="6">
    <location>
        <begin position="161"/>
        <end position="184"/>
    </location>
</feature>